<evidence type="ECO:0000259" key="1">
    <source>
        <dbReference type="Pfam" id="PF21686"/>
    </source>
</evidence>
<dbReference type="PANTHER" id="PTHR42705:SF2">
    <property type="entry name" value="BIFUNCTIONAL NON-HOMOLOGOUS END JOINING PROTEIN LIGD"/>
    <property type="match status" value="1"/>
</dbReference>
<keyword evidence="3" id="KW-1185">Reference proteome</keyword>
<dbReference type="InterPro" id="IPR033649">
    <property type="entry name" value="MtLigD_Pol-like"/>
</dbReference>
<proteinExistence type="predicted"/>
<feature type="domain" description="DNA ligase D polymerase" evidence="1">
    <location>
        <begin position="35"/>
        <end position="294"/>
    </location>
</feature>
<protein>
    <submittedName>
        <fullName evidence="2">Bifunctional non-homologous end joining protein LigD</fullName>
    </submittedName>
</protein>
<dbReference type="NCBIfam" id="TIGR02778">
    <property type="entry name" value="ligD_pol"/>
    <property type="match status" value="1"/>
</dbReference>
<reference evidence="2 3" key="1">
    <citation type="submission" date="2018-03" db="EMBL/GenBank/DDBJ databases">
        <title>Genomic Encyclopedia of Archaeal and Bacterial Type Strains, Phase II (KMG-II): from individual species to whole genera.</title>
        <authorList>
            <person name="Goeker M."/>
        </authorList>
    </citation>
    <scope>NUCLEOTIDE SEQUENCE [LARGE SCALE GENOMIC DNA]</scope>
    <source>
        <strain evidence="2 3">DSM 19711</strain>
    </source>
</reference>
<dbReference type="EMBL" id="PVZF01000003">
    <property type="protein sequence ID" value="PRY16688.1"/>
    <property type="molecule type" value="Genomic_DNA"/>
</dbReference>
<organism evidence="2 3">
    <name type="scientific">Kineococcus rhizosphaerae</name>
    <dbReference type="NCBI Taxonomy" id="559628"/>
    <lineage>
        <taxon>Bacteria</taxon>
        <taxon>Bacillati</taxon>
        <taxon>Actinomycetota</taxon>
        <taxon>Actinomycetes</taxon>
        <taxon>Kineosporiales</taxon>
        <taxon>Kineosporiaceae</taxon>
        <taxon>Kineococcus</taxon>
    </lineage>
</organism>
<comment type="caution">
    <text evidence="2">The sequence shown here is derived from an EMBL/GenBank/DDBJ whole genome shotgun (WGS) entry which is preliminary data.</text>
</comment>
<dbReference type="InterPro" id="IPR052171">
    <property type="entry name" value="NHEJ_LigD"/>
</dbReference>
<gene>
    <name evidence="2" type="ORF">CLV37_103119</name>
</gene>
<dbReference type="Proteomes" id="UP000238083">
    <property type="component" value="Unassembled WGS sequence"/>
</dbReference>
<dbReference type="Pfam" id="PF21686">
    <property type="entry name" value="LigD_Prim-Pol"/>
    <property type="match status" value="1"/>
</dbReference>
<dbReference type="InterPro" id="IPR014145">
    <property type="entry name" value="LigD_pol_dom"/>
</dbReference>
<dbReference type="RefSeq" id="WP_106209381.1">
    <property type="nucleotide sequence ID" value="NZ_PVZF01000003.1"/>
</dbReference>
<evidence type="ECO:0000313" key="3">
    <source>
        <dbReference type="Proteomes" id="UP000238083"/>
    </source>
</evidence>
<name>A0A2T0R6C0_9ACTN</name>
<dbReference type="PANTHER" id="PTHR42705">
    <property type="entry name" value="BIFUNCTIONAL NON-HOMOLOGOUS END JOINING PROTEIN LIGD"/>
    <property type="match status" value="1"/>
</dbReference>
<dbReference type="CDD" id="cd04863">
    <property type="entry name" value="MtLigD_Pol_like"/>
    <property type="match status" value="1"/>
</dbReference>
<dbReference type="Gene3D" id="3.90.920.10">
    <property type="entry name" value="DNA primase, PRIM domain"/>
    <property type="match status" value="1"/>
</dbReference>
<dbReference type="AlphaFoldDB" id="A0A2T0R6C0"/>
<sequence>MAREHGTDETVVDVEGRHLRLRRLEKVLYPATGTTKAEVLAYVTAVAPALLAQLHQRPLTRKRYPDGVTGGSFFEKNVPRGVPDWIRTVEIEVPGSTKDRETVRYPLLDDLAGLVWLVNLAALELHVPQWRVGPRGGVRDPDRLVVDLDPGEGAGLAECAEVAVAVRDRLAEDGLRCHPVTSGSKGVQLYAAVSGRQDADVLRSYAHRIAEEMERERPRLVVSRMTKRLRGGKVLLDWSQNNSAKTTVAPYSPRGRHRPCAAAPRTWAELDDPGSLRQLTLEEVAARYARDGDLLAPLAEPGPRVPTR</sequence>
<evidence type="ECO:0000313" key="2">
    <source>
        <dbReference type="EMBL" id="PRY16688.1"/>
    </source>
</evidence>
<dbReference type="OrthoDB" id="9802472at2"/>
<accession>A0A2T0R6C0</accession>